<dbReference type="PANTHER" id="PTHR46623:SF6">
    <property type="entry name" value="ALPHA_BETA-HYDROLASES SUPERFAMILY PROTEIN"/>
    <property type="match status" value="1"/>
</dbReference>
<reference evidence="3" key="1">
    <citation type="submission" date="2020-07" db="EMBL/GenBank/DDBJ databases">
        <title>Huge and variable diversity of episymbiotic CPR bacteria and DPANN archaea in groundwater ecosystems.</title>
        <authorList>
            <person name="He C.Y."/>
            <person name="Keren R."/>
            <person name="Whittaker M."/>
            <person name="Farag I.F."/>
            <person name="Doudna J."/>
            <person name="Cate J.H.D."/>
            <person name="Banfield J.F."/>
        </authorList>
    </citation>
    <scope>NUCLEOTIDE SEQUENCE</scope>
    <source>
        <strain evidence="3">NC_groundwater_928_Pr1_S-0.2um_72_17</strain>
    </source>
</reference>
<organism evidence="3 4">
    <name type="scientific">Eiseniibacteriota bacterium</name>
    <dbReference type="NCBI Taxonomy" id="2212470"/>
    <lineage>
        <taxon>Bacteria</taxon>
        <taxon>Candidatus Eiseniibacteriota</taxon>
    </lineage>
</organism>
<dbReference type="EMBL" id="JACQAY010000066">
    <property type="protein sequence ID" value="MBI3539092.1"/>
    <property type="molecule type" value="Genomic_DNA"/>
</dbReference>
<protein>
    <submittedName>
        <fullName evidence="3">Dienelactone hydrolase family protein</fullName>
    </submittedName>
</protein>
<accession>A0A9D6QIA3</accession>
<comment type="caution">
    <text evidence="3">The sequence shown here is derived from an EMBL/GenBank/DDBJ whole genome shotgun (WGS) entry which is preliminary data.</text>
</comment>
<evidence type="ECO:0000259" key="2">
    <source>
        <dbReference type="Pfam" id="PF01738"/>
    </source>
</evidence>
<dbReference type="GO" id="GO:0016787">
    <property type="term" value="F:hydrolase activity"/>
    <property type="evidence" value="ECO:0007669"/>
    <property type="project" value="UniProtKB-KW"/>
</dbReference>
<dbReference type="PANTHER" id="PTHR46623">
    <property type="entry name" value="CARBOXYMETHYLENEBUTENOLIDASE-RELATED"/>
    <property type="match status" value="1"/>
</dbReference>
<feature type="domain" description="Dienelactone hydrolase" evidence="2">
    <location>
        <begin position="52"/>
        <end position="266"/>
    </location>
</feature>
<dbReference type="SUPFAM" id="SSF53474">
    <property type="entry name" value="alpha/beta-Hydrolases"/>
    <property type="match status" value="1"/>
</dbReference>
<feature type="region of interest" description="Disordered" evidence="1">
    <location>
        <begin position="1"/>
        <end position="28"/>
    </location>
</feature>
<dbReference type="Gene3D" id="3.40.50.1820">
    <property type="entry name" value="alpha/beta hydrolase"/>
    <property type="match status" value="1"/>
</dbReference>
<dbReference type="Pfam" id="PF01738">
    <property type="entry name" value="DLH"/>
    <property type="match status" value="1"/>
</dbReference>
<keyword evidence="3" id="KW-0378">Hydrolase</keyword>
<name>A0A9D6QIA3_UNCEI</name>
<dbReference type="AlphaFoldDB" id="A0A9D6QIA3"/>
<gene>
    <name evidence="3" type="ORF">HY076_02320</name>
</gene>
<evidence type="ECO:0000256" key="1">
    <source>
        <dbReference type="SAM" id="MobiDB-lite"/>
    </source>
</evidence>
<proteinExistence type="predicted"/>
<dbReference type="Proteomes" id="UP000807850">
    <property type="component" value="Unassembled WGS sequence"/>
</dbReference>
<sequence length="269" mass="29088">MPAAAPADTHAFVMPARDPHLPPAEDQAKAQLDASPRHGEFVDIPHGPGKKIRAWVVYPEQHDQVGIVLLIHEIYGLSDWIRGVADQLADEGFIAIAPDFISGMGPGGGGTDSVASRDGVVKLVMALDKDEMRRRLDDVMRYAAHVPAGNRKVVTMGFCWGGGRSFDYAISPRLSGAIVFYGVPPDTASITRVKAPVIGFYGGDDARVTSTVEFARGMLGMIRQPYDPHIFAGAGHGFLRQQSGRNGANYRATQQAWPLALAFLRTQLK</sequence>
<evidence type="ECO:0000313" key="4">
    <source>
        <dbReference type="Proteomes" id="UP000807850"/>
    </source>
</evidence>
<dbReference type="InterPro" id="IPR002925">
    <property type="entry name" value="Dienelactn_hydro"/>
</dbReference>
<evidence type="ECO:0000313" key="3">
    <source>
        <dbReference type="EMBL" id="MBI3539092.1"/>
    </source>
</evidence>
<dbReference type="InterPro" id="IPR029058">
    <property type="entry name" value="AB_hydrolase_fold"/>
</dbReference>
<dbReference type="InterPro" id="IPR051049">
    <property type="entry name" value="Dienelactone_hydrolase-like"/>
</dbReference>